<feature type="compositionally biased region" description="Basic and acidic residues" evidence="1">
    <location>
        <begin position="54"/>
        <end position="64"/>
    </location>
</feature>
<protein>
    <submittedName>
        <fullName evidence="2">Uncharacterized protein</fullName>
    </submittedName>
</protein>
<dbReference type="PANTHER" id="PTHR31182">
    <property type="entry name" value="C2 NT-TYPE DOMAIN-CONTAINING PROTEIN"/>
    <property type="match status" value="1"/>
</dbReference>
<feature type="compositionally biased region" description="Polar residues" evidence="1">
    <location>
        <begin position="474"/>
        <end position="496"/>
    </location>
</feature>
<dbReference type="EnsemblPlants" id="Kaladp0024s0277.1.v1.1">
    <property type="protein sequence ID" value="Kaladp0024s0277.1.v1.1"/>
    <property type="gene ID" value="Kaladp0024s0277.v1.1"/>
</dbReference>
<feature type="region of interest" description="Disordered" evidence="1">
    <location>
        <begin position="45"/>
        <end position="64"/>
    </location>
</feature>
<name>A0A7N0T618_KALFE</name>
<evidence type="ECO:0000313" key="3">
    <source>
        <dbReference type="Proteomes" id="UP000594263"/>
    </source>
</evidence>
<organism evidence="2 3">
    <name type="scientific">Kalanchoe fedtschenkoi</name>
    <name type="common">Lavender scallops</name>
    <name type="synonym">South American air plant</name>
    <dbReference type="NCBI Taxonomy" id="63787"/>
    <lineage>
        <taxon>Eukaryota</taxon>
        <taxon>Viridiplantae</taxon>
        <taxon>Streptophyta</taxon>
        <taxon>Embryophyta</taxon>
        <taxon>Tracheophyta</taxon>
        <taxon>Spermatophyta</taxon>
        <taxon>Magnoliopsida</taxon>
        <taxon>eudicotyledons</taxon>
        <taxon>Gunneridae</taxon>
        <taxon>Pentapetalae</taxon>
        <taxon>Saxifragales</taxon>
        <taxon>Crassulaceae</taxon>
        <taxon>Kalanchoe</taxon>
    </lineage>
</organism>
<dbReference type="AlphaFoldDB" id="A0A7N0T618"/>
<evidence type="ECO:0000256" key="1">
    <source>
        <dbReference type="SAM" id="MobiDB-lite"/>
    </source>
</evidence>
<dbReference type="Proteomes" id="UP000594263">
    <property type="component" value="Unplaced"/>
</dbReference>
<accession>A0A7N0T618</accession>
<dbReference type="Gramene" id="Kaladp0024s0277.1.v1.1">
    <property type="protein sequence ID" value="Kaladp0024s0277.1.v1.1"/>
    <property type="gene ID" value="Kaladp0024s0277.v1.1"/>
</dbReference>
<evidence type="ECO:0000313" key="2">
    <source>
        <dbReference type="EnsemblPlants" id="Kaladp0024s0277.1.v1.1"/>
    </source>
</evidence>
<reference evidence="2" key="1">
    <citation type="submission" date="2021-01" db="UniProtKB">
        <authorList>
            <consortium name="EnsemblPlants"/>
        </authorList>
    </citation>
    <scope>IDENTIFICATION</scope>
</reference>
<keyword evidence="3" id="KW-1185">Reference proteome</keyword>
<sequence>MFPLSLVDGCKGSSPLLMMSLSLNEVKCTPAAAEPFCGSVGIITSSSESASSPEEERVATPRKGEKKANLFKGCVTAPKLEVSYLEDENSDDKSSNRSEVYEKKFDFDTDSGEDGFSGVGKDEINMLLPLNYGPLTHVNIRHSVSSYTGDVDEWIYYRSSPVENAAASVHDPSVRHIPKHRFLSWRKRKLGFRSTRPRGEPLLKKDCRDEGGDDIDFVRRQLTSSDESSFGWHKTEDGSTASRSSFSEFEDEGFSVGVWDRRDITCRDGHMKLETQVFFASMDQRSERAGGESACTALVAVLAEWLQSNRCEMPIKSEFDRLIRDGSSEWRNMCENQVYMERFPDRHFDLETVIEAKIRPLSVVPEKSFIGFFHPEGIAEESCFDILQGSMSFDGIWDEISGQALECEATSSPLVYIVSWNDHFFIMKVEQDAYYIIDTLGERLFEGCNQAYILRFDRGTTIKQIPKESEAPCETSTSQKVQPGRSSKVSANSQASEGKPILEEAQVCSGSSGEEGLVLSGKECCREYIKSFLAAIPIRQLQTDMKKGSTSTPLHQRLQIEFHFTDSVFG</sequence>
<dbReference type="Gramene" id="Kaladp0024s0277.2.v1.1">
    <property type="protein sequence ID" value="Kaladp0024s0277.2.v1.1"/>
    <property type="gene ID" value="Kaladp0024s0277.v1.1"/>
</dbReference>
<dbReference type="PANTHER" id="PTHR31182:SF23">
    <property type="entry name" value="SPLICING FACTOR 3A SUBUNIT"/>
    <property type="match status" value="1"/>
</dbReference>
<feature type="region of interest" description="Disordered" evidence="1">
    <location>
        <begin position="465"/>
        <end position="497"/>
    </location>
</feature>
<proteinExistence type="predicted"/>
<dbReference type="EnsemblPlants" id="Kaladp0024s0277.2.v1.1">
    <property type="protein sequence ID" value="Kaladp0024s0277.2.v1.1"/>
    <property type="gene ID" value="Kaladp0024s0277.v1.1"/>
</dbReference>
<dbReference type="OMA" id="DDECWIY"/>